<organism evidence="2 3">
    <name type="scientific">Lysinibacillus pakistanensis</name>
    <dbReference type="NCBI Taxonomy" id="759811"/>
    <lineage>
        <taxon>Bacteria</taxon>
        <taxon>Bacillati</taxon>
        <taxon>Bacillota</taxon>
        <taxon>Bacilli</taxon>
        <taxon>Bacillales</taxon>
        <taxon>Bacillaceae</taxon>
        <taxon>Lysinibacillus</taxon>
    </lineage>
</organism>
<dbReference type="Pfam" id="PF13182">
    <property type="entry name" value="DUF4007"/>
    <property type="match status" value="1"/>
</dbReference>
<protein>
    <submittedName>
        <fullName evidence="2">DUF4007 family protein</fullName>
    </submittedName>
</protein>
<reference evidence="2 3" key="1">
    <citation type="submission" date="2019-11" db="EMBL/GenBank/DDBJ databases">
        <title>Whole Genome Sequencing and Comparative Genomic Analyses of Lysinibacillus pakistanensis LZH-9, a Halotolerant Strain with Excellent COD Removal Capability.</title>
        <authorList>
            <person name="Zhou H."/>
        </authorList>
    </citation>
    <scope>NUCLEOTIDE SEQUENCE [LARGE SCALE GENOMIC DNA]</scope>
    <source>
        <strain evidence="2 3">LZH-9</strain>
    </source>
</reference>
<name>A0ABX6DDT9_9BACI</name>
<dbReference type="RefSeq" id="WP_369593685.1">
    <property type="nucleotide sequence ID" value="NZ_CP045835.1"/>
</dbReference>
<gene>
    <name evidence="2" type="ORF">GDS87_19675</name>
</gene>
<dbReference type="EMBL" id="CP045835">
    <property type="protein sequence ID" value="QGG52983.1"/>
    <property type="molecule type" value="Genomic_DNA"/>
</dbReference>
<proteinExistence type="predicted"/>
<evidence type="ECO:0000259" key="1">
    <source>
        <dbReference type="Pfam" id="PF13182"/>
    </source>
</evidence>
<accession>A0ABX6DDT9</accession>
<feature type="domain" description="DUF4007" evidence="1">
    <location>
        <begin position="3"/>
        <end position="282"/>
    </location>
</feature>
<dbReference type="InterPro" id="IPR025248">
    <property type="entry name" value="DUF4007"/>
</dbReference>
<keyword evidence="3" id="KW-1185">Reference proteome</keyword>
<evidence type="ECO:0000313" key="2">
    <source>
        <dbReference type="EMBL" id="QGG52983.1"/>
    </source>
</evidence>
<dbReference type="Proteomes" id="UP000373269">
    <property type="component" value="Chromosome"/>
</dbReference>
<evidence type="ECO:0000313" key="3">
    <source>
        <dbReference type="Proteomes" id="UP000373269"/>
    </source>
</evidence>
<sequence length="288" mass="34225">MGFGQHQTFYLRQQWLTKGLIEVDKNPRFFYEPDHFEVLGVGKNMAKSIRYWLGATKLVKEKRSIKTELHLTELGEAVFNYDRYVKSRFTLSILHYLLVTEKNEASTWFWFFNMFNERVFTKTLLYSQLEQWAKDTFEKDVSINSLKRDIDCLLQLYTKKSYTNQTPEDVIKSPFESLNLVQSTTEIHYIKTPLKHSLTGECLYITLLIYMNKYGVKEVGLNDLINEPELWGRVFNLGRDEIIDHLDKLQEKYGVIFTRTNRLDVVRIEQKVQWDEVLKSVYENEVLV</sequence>